<organism evidence="3 4">
    <name type="scientific">Iris pallida</name>
    <name type="common">Sweet iris</name>
    <dbReference type="NCBI Taxonomy" id="29817"/>
    <lineage>
        <taxon>Eukaryota</taxon>
        <taxon>Viridiplantae</taxon>
        <taxon>Streptophyta</taxon>
        <taxon>Embryophyta</taxon>
        <taxon>Tracheophyta</taxon>
        <taxon>Spermatophyta</taxon>
        <taxon>Magnoliopsida</taxon>
        <taxon>Liliopsida</taxon>
        <taxon>Asparagales</taxon>
        <taxon>Iridaceae</taxon>
        <taxon>Iridoideae</taxon>
        <taxon>Irideae</taxon>
        <taxon>Iris</taxon>
    </lineage>
</organism>
<evidence type="ECO:0000313" key="4">
    <source>
        <dbReference type="Proteomes" id="UP001140949"/>
    </source>
</evidence>
<dbReference type="EMBL" id="JANAVB010033887">
    <property type="protein sequence ID" value="KAJ6807402.1"/>
    <property type="molecule type" value="Genomic_DNA"/>
</dbReference>
<dbReference type="AlphaFoldDB" id="A0AAX6FVR0"/>
<keyword evidence="4" id="KW-1185">Reference proteome</keyword>
<dbReference type="Proteomes" id="UP001140949">
    <property type="component" value="Unassembled WGS sequence"/>
</dbReference>
<protein>
    <submittedName>
        <fullName evidence="3">Cytochrome P450 94B3-like</fullName>
    </submittedName>
</protein>
<name>A0AAX6FVR0_IRIPA</name>
<dbReference type="EMBL" id="JANAVB010025598">
    <property type="protein sequence ID" value="KAJ6820496.1"/>
    <property type="molecule type" value="Genomic_DNA"/>
</dbReference>
<accession>A0AAX6FVR0</accession>
<feature type="region of interest" description="Disordered" evidence="1">
    <location>
        <begin position="99"/>
        <end position="122"/>
    </location>
</feature>
<feature type="region of interest" description="Disordered" evidence="1">
    <location>
        <begin position="1"/>
        <end position="79"/>
    </location>
</feature>
<sequence length="122" mass="12977">MTMAVAASYEQANASPSPLPPRDDSRPGSTSNATLQTLSNAKRSRTSCRSTTADSAPAADRNGSRRSATSERTASSRNVRMVLVLNPGLASLRCVRQWSPSELKMPRPSRSSSVAMERGPLG</sequence>
<gene>
    <name evidence="2" type="ORF">M6B38_172050</name>
    <name evidence="3" type="ORF">M6B38_397305</name>
</gene>
<reference evidence="3" key="1">
    <citation type="journal article" date="2023" name="GigaByte">
        <title>Genome assembly of the bearded iris, Iris pallida Lam.</title>
        <authorList>
            <person name="Bruccoleri R.E."/>
            <person name="Oakeley E.J."/>
            <person name="Faust A.M.E."/>
            <person name="Altorfer M."/>
            <person name="Dessus-Babus S."/>
            <person name="Burckhardt D."/>
            <person name="Oertli M."/>
            <person name="Naumann U."/>
            <person name="Petersen F."/>
            <person name="Wong J."/>
        </authorList>
    </citation>
    <scope>NUCLEOTIDE SEQUENCE</scope>
    <source>
        <strain evidence="3">GSM-AAB239-AS_SAM_17_03QT</strain>
    </source>
</reference>
<evidence type="ECO:0000313" key="2">
    <source>
        <dbReference type="EMBL" id="KAJ6807402.1"/>
    </source>
</evidence>
<evidence type="ECO:0000256" key="1">
    <source>
        <dbReference type="SAM" id="MobiDB-lite"/>
    </source>
</evidence>
<reference evidence="3" key="2">
    <citation type="submission" date="2023-04" db="EMBL/GenBank/DDBJ databases">
        <authorList>
            <person name="Bruccoleri R.E."/>
            <person name="Oakeley E.J."/>
            <person name="Faust A.-M."/>
            <person name="Dessus-Babus S."/>
            <person name="Altorfer M."/>
            <person name="Burckhardt D."/>
            <person name="Oertli M."/>
            <person name="Naumann U."/>
            <person name="Petersen F."/>
            <person name="Wong J."/>
        </authorList>
    </citation>
    <scope>NUCLEOTIDE SEQUENCE</scope>
    <source>
        <strain evidence="3">GSM-AAB239-AS_SAM_17_03QT</strain>
        <tissue evidence="3">Leaf</tissue>
    </source>
</reference>
<comment type="caution">
    <text evidence="3">The sequence shown here is derived from an EMBL/GenBank/DDBJ whole genome shotgun (WGS) entry which is preliminary data.</text>
</comment>
<evidence type="ECO:0000313" key="3">
    <source>
        <dbReference type="EMBL" id="KAJ6820496.1"/>
    </source>
</evidence>
<feature type="compositionally biased region" description="Low complexity" evidence="1">
    <location>
        <begin position="65"/>
        <end position="77"/>
    </location>
</feature>
<feature type="compositionally biased region" description="Polar residues" evidence="1">
    <location>
        <begin position="30"/>
        <end position="54"/>
    </location>
</feature>
<proteinExistence type="predicted"/>